<dbReference type="InterPro" id="IPR012337">
    <property type="entry name" value="RNaseH-like_sf"/>
</dbReference>
<dbReference type="Proteomes" id="UP001220324">
    <property type="component" value="Unassembled WGS sequence"/>
</dbReference>
<keyword evidence="9" id="KW-1185">Reference proteome</keyword>
<organism evidence="8 9">
    <name type="scientific">Penicillium frequentans</name>
    <dbReference type="NCBI Taxonomy" id="3151616"/>
    <lineage>
        <taxon>Eukaryota</taxon>
        <taxon>Fungi</taxon>
        <taxon>Dikarya</taxon>
        <taxon>Ascomycota</taxon>
        <taxon>Pezizomycotina</taxon>
        <taxon>Eurotiomycetes</taxon>
        <taxon>Eurotiomycetidae</taxon>
        <taxon>Eurotiales</taxon>
        <taxon>Aspergillaceae</taxon>
        <taxon>Penicillium</taxon>
    </lineage>
</organism>
<dbReference type="Pfam" id="PF05699">
    <property type="entry name" value="Dimer_Tnp_hAT"/>
    <property type="match status" value="2"/>
</dbReference>
<evidence type="ECO:0000256" key="3">
    <source>
        <dbReference type="ARBA" id="ARBA00022771"/>
    </source>
</evidence>
<dbReference type="EMBL" id="JAQIZZ010000004">
    <property type="protein sequence ID" value="KAJ5543953.1"/>
    <property type="molecule type" value="Genomic_DNA"/>
</dbReference>
<accession>A0AAD6CXS7</accession>
<dbReference type="SMART" id="SM00614">
    <property type="entry name" value="ZnF_BED"/>
    <property type="match status" value="1"/>
</dbReference>
<dbReference type="GO" id="GO:0008270">
    <property type="term" value="F:zinc ion binding"/>
    <property type="evidence" value="ECO:0007669"/>
    <property type="project" value="UniProtKB-KW"/>
</dbReference>
<dbReference type="SUPFAM" id="SSF140996">
    <property type="entry name" value="Hermes dimerisation domain"/>
    <property type="match status" value="1"/>
</dbReference>
<dbReference type="PANTHER" id="PTHR46481">
    <property type="entry name" value="ZINC FINGER BED DOMAIN-CONTAINING PROTEIN 4"/>
    <property type="match status" value="1"/>
</dbReference>
<feature type="domain" description="HAT C-terminal dimerisation" evidence="7">
    <location>
        <begin position="1295"/>
        <end position="1358"/>
    </location>
</feature>
<reference evidence="8 9" key="1">
    <citation type="journal article" date="2023" name="IMA Fungus">
        <title>Comparative genomic study of the Penicillium genus elucidates a diverse pangenome and 15 lateral gene transfer events.</title>
        <authorList>
            <person name="Petersen C."/>
            <person name="Sorensen T."/>
            <person name="Nielsen M.R."/>
            <person name="Sondergaard T.E."/>
            <person name="Sorensen J.L."/>
            <person name="Fitzpatrick D.A."/>
            <person name="Frisvad J.C."/>
            <person name="Nielsen K.L."/>
        </authorList>
    </citation>
    <scope>NUCLEOTIDE SEQUENCE [LARGE SCALE GENOMIC DNA]</scope>
    <source>
        <strain evidence="8 9">IBT 35679</strain>
    </source>
</reference>
<dbReference type="SUPFAM" id="SSF53098">
    <property type="entry name" value="Ribonuclease H-like"/>
    <property type="match status" value="2"/>
</dbReference>
<comment type="subcellular location">
    <subcellularLocation>
        <location evidence="1">Nucleus</location>
    </subcellularLocation>
</comment>
<evidence type="ECO:0000256" key="4">
    <source>
        <dbReference type="ARBA" id="ARBA00022833"/>
    </source>
</evidence>
<proteinExistence type="predicted"/>
<evidence type="ECO:0000256" key="5">
    <source>
        <dbReference type="ARBA" id="ARBA00023242"/>
    </source>
</evidence>
<gene>
    <name evidence="8" type="ORF">N7494_005232</name>
</gene>
<keyword evidence="3" id="KW-0863">Zinc-finger</keyword>
<dbReference type="InterPro" id="IPR052035">
    <property type="entry name" value="ZnF_BED_domain_contain"/>
</dbReference>
<evidence type="ECO:0000259" key="7">
    <source>
        <dbReference type="Pfam" id="PF05699"/>
    </source>
</evidence>
<keyword evidence="4" id="KW-0862">Zinc</keyword>
<dbReference type="InterPro" id="IPR008906">
    <property type="entry name" value="HATC_C_dom"/>
</dbReference>
<protein>
    <recommendedName>
        <fullName evidence="7">HAT C-terminal dimerisation domain-containing protein</fullName>
    </recommendedName>
</protein>
<comment type="caution">
    <text evidence="8">The sequence shown here is derived from an EMBL/GenBank/DDBJ whole genome shotgun (WGS) entry which is preliminary data.</text>
</comment>
<keyword evidence="2" id="KW-0479">Metal-binding</keyword>
<name>A0AAD6CXS7_9EURO</name>
<evidence type="ECO:0000256" key="6">
    <source>
        <dbReference type="SAM" id="MobiDB-lite"/>
    </source>
</evidence>
<evidence type="ECO:0000313" key="8">
    <source>
        <dbReference type="EMBL" id="KAJ5543953.1"/>
    </source>
</evidence>
<feature type="region of interest" description="Disordered" evidence="6">
    <location>
        <begin position="762"/>
        <end position="789"/>
    </location>
</feature>
<feature type="domain" description="HAT C-terminal dimerisation" evidence="7">
    <location>
        <begin position="655"/>
        <end position="727"/>
    </location>
</feature>
<feature type="compositionally biased region" description="Acidic residues" evidence="6">
    <location>
        <begin position="762"/>
        <end position="778"/>
    </location>
</feature>
<evidence type="ECO:0000256" key="2">
    <source>
        <dbReference type="ARBA" id="ARBA00022723"/>
    </source>
</evidence>
<dbReference type="GO" id="GO:0005634">
    <property type="term" value="C:nucleus"/>
    <property type="evidence" value="ECO:0007669"/>
    <property type="project" value="UniProtKB-SubCell"/>
</dbReference>
<evidence type="ECO:0000313" key="9">
    <source>
        <dbReference type="Proteomes" id="UP001220324"/>
    </source>
</evidence>
<dbReference type="PANTHER" id="PTHR46481:SF10">
    <property type="entry name" value="ZINC FINGER BED DOMAIN-CONTAINING PROTEIN 39"/>
    <property type="match status" value="1"/>
</dbReference>
<evidence type="ECO:0000256" key="1">
    <source>
        <dbReference type="ARBA" id="ARBA00004123"/>
    </source>
</evidence>
<dbReference type="GO" id="GO:0046983">
    <property type="term" value="F:protein dimerization activity"/>
    <property type="evidence" value="ECO:0007669"/>
    <property type="project" value="InterPro"/>
</dbReference>
<keyword evidence="5" id="KW-0539">Nucleus</keyword>
<sequence length="1366" mass="156684">MSQSQQTECGSQLSFCDIEPDDLSLITHSNYPATPSTSRQVDSFSFVQPFVPSSIAPDPLERFQRVGPGRRGQFFLYNVMNHTDWVDWWLETDYGSNNSKIAWESQHGSASETWKQFEQVAHTGNGSPKVMCKRCDTILEHPYATKKDANGKIGRHGTTTITRHLQTLACQKATGGHPFTQEAWEDKLLQFITINRLPFNLVEHPTFRDLVSLSQSAPNLPIMQSADTIRRRLSVRVKERQQDTLGLLPKHAKISVALDCWTSPFGQAFTAITGYFIDVDWVYREVLLGFKPLYGTHSGANLSAVLLETLTQHKIKDRVFGLTTDNASNNKTLVDTLQQSLSGDVHVIRIPCLAHVIQLSLNQLLDRLKAVPLNDAAETTWTDRQDTLARANANVQCREISHTLNKVRYLAIYIRGSPQRRDSFAAVQSRAPGQALMPIQDVRTRWNSTFLMLRRAKRLRVFITKYCDQFNCKDFVLDDDQWRQIDYLLCLTKPFFDYTLALSKTRDVTSHLVFQIYNLLFEHIERSKIQLQRKRVVWKKQMLISLEASHAKLRDYYKETDYMQGHIYAVCTMLSPDNRFQFFLSDDWADAKELRDQYRVAFRDALTPIQERLTSASAQGPQGPSPGSTTRSFLHNLVRTQKAYSKVTPGPVMDELTQYLDGNVTDSEPLSFWRENQFRFPAIAALARDVLAIPATGAGVERLFNTARDICHYRRGRMKSKTIEELMLFLCTSRFDLDVQEAKEIAQDLPSDEIDAMREQTDEMPDDVDVEEISDTEEQGDRPESVSEDLIDVDDEVEDNDATIRFTTAPSQDGHSERQGPLSSWIAKEKKLPFEETILDWIISTCQPFTSVEQPSFKAMLRSVDFEASIPSADTVSRRLNFRLDALDSELQILMASTSSIALSLDGWTSQNSLTMLAINAHWMSSALQQHRACIEFVEITGNHSGENLANIVAAVLERFHISDKVMTITADNASNNDTLHRCLFQKLCQRYDEYLADTVIREGTMRFTQNSQIRCFAHILNLVMKIMLKSLRANNKRSYFPIAKLRLLVLWIARSPQRIQKWDNRPGCTKAIHYDVDTRWNSTFVMIERAEECRRQLEDTVNDEPGIEALRLTPNDWRQLSDIKKILAPFNEYTEYVSRDSPSIHMAARMFEELRSILLAIKERRGDWQNVSPALTIAISDGITLLEQYHDCVKDNDIYYIASVLDPRIKTKWLITLPDGERIIDRIRVFLKKAYPTPKQPISIALNKNHKSFEYRFLEAFQPTQYNVTESDIDQYFDTPTISTGFDMSQSQTEFIRNCWKINRLEFTCMAQVAQDHLAIPAAEVDIERIFNNGSDVLGIRRFSMKGRTLGTLLRLKDAERWKSE</sequence>